<protein>
    <submittedName>
        <fullName evidence="2">ISNCY family transposase</fullName>
    </submittedName>
</protein>
<name>A0A3G2CEE2_ENTCL</name>
<gene>
    <name evidence="2" type="primary">tnpA</name>
</gene>
<organism evidence="2">
    <name type="scientific">Enterobacter cloacae</name>
    <dbReference type="NCBI Taxonomy" id="550"/>
    <lineage>
        <taxon>Bacteria</taxon>
        <taxon>Pseudomonadati</taxon>
        <taxon>Pseudomonadota</taxon>
        <taxon>Gammaproteobacteria</taxon>
        <taxon>Enterobacterales</taxon>
        <taxon>Enterobacteriaceae</taxon>
        <taxon>Enterobacter</taxon>
        <taxon>Enterobacter cloacae complex</taxon>
    </lineage>
</organism>
<dbReference type="SUPFAM" id="SSF53098">
    <property type="entry name" value="Ribonuclease H-like"/>
    <property type="match status" value="1"/>
</dbReference>
<dbReference type="InterPro" id="IPR012337">
    <property type="entry name" value="RNaseH-like_sf"/>
</dbReference>
<dbReference type="Gene3D" id="3.30.420.10">
    <property type="entry name" value="Ribonuclease H-like superfamily/Ribonuclease H"/>
    <property type="match status" value="1"/>
</dbReference>
<dbReference type="PANTHER" id="PTHR35004">
    <property type="entry name" value="TRANSPOSASE RV3428C-RELATED"/>
    <property type="match status" value="1"/>
</dbReference>
<accession>A0A3G2CEE2</accession>
<dbReference type="PANTHER" id="PTHR35004:SF7">
    <property type="entry name" value="INTEGRASE PROTEIN"/>
    <property type="match status" value="1"/>
</dbReference>
<geneLocation type="plasmid" evidence="2">
    <name>pIMP-4-EC62</name>
</geneLocation>
<dbReference type="Pfam" id="PF13518">
    <property type="entry name" value="HTH_28"/>
    <property type="match status" value="1"/>
</dbReference>
<dbReference type="InterPro" id="IPR009057">
    <property type="entry name" value="Homeodomain-like_sf"/>
</dbReference>
<proteinExistence type="predicted"/>
<dbReference type="SUPFAM" id="SSF46689">
    <property type="entry name" value="Homeodomain-like"/>
    <property type="match status" value="1"/>
</dbReference>
<evidence type="ECO:0000259" key="1">
    <source>
        <dbReference type="PROSITE" id="PS50994"/>
    </source>
</evidence>
<keyword evidence="2" id="KW-0614">Plasmid</keyword>
<sequence>MTALAAEFFTLDEVNRLKIIQDVIDRRLTTQMAAQRLGISDRQCRRLLARYREDGPIGMTSRRRGKSSNNQLPQGLAAYALNIIRERYNDFGPTLACEKLSEVHGVHLSKETVRKLMTQASLWVPRKQRAPKIQQPRYRRACAGELIQIDGCDHHWFENRGPKCTALVYVDDATSRLMQLLFVKSESTFTYFEATRGYIEKHGKPLALYSDKASVFRINNKNATGGDGDTQFGRAMHELNIQTICAETSAAKGRVERAHLTLQDRLVKELRLQGISSMEAANAFAEEFMNDYNRRFAKAPRQAFDVHRELDVDDDLDMVFNWREARKVSKSLTVQYDKVLYLIEDSEFSRRAIGKYIDVWHYPDGHKELRLNGVSLPYSTYDKLSEIDQGPLWITNVWGGPWKWRSWSRPSGIITGRNPYHPETALLAGVKLPRRRNPSVPWIRTICSMPW</sequence>
<evidence type="ECO:0000313" key="2">
    <source>
        <dbReference type="EMBL" id="AYM51016.1"/>
    </source>
</evidence>
<dbReference type="InterPro" id="IPR001584">
    <property type="entry name" value="Integrase_cat-core"/>
</dbReference>
<dbReference type="InterPro" id="IPR036397">
    <property type="entry name" value="RNaseH_sf"/>
</dbReference>
<dbReference type="GO" id="GO:0003676">
    <property type="term" value="F:nucleic acid binding"/>
    <property type="evidence" value="ECO:0007669"/>
    <property type="project" value="InterPro"/>
</dbReference>
<dbReference type="InterPro" id="IPR055247">
    <property type="entry name" value="InsJ-like_HTH"/>
</dbReference>
<dbReference type="AlphaFoldDB" id="A0A3G2CEE2"/>
<dbReference type="NCBIfam" id="NF033594">
    <property type="entry name" value="transpos_ISNCY_2"/>
    <property type="match status" value="1"/>
</dbReference>
<feature type="domain" description="Integrase catalytic" evidence="1">
    <location>
        <begin position="132"/>
        <end position="315"/>
    </location>
</feature>
<dbReference type="PROSITE" id="PS50994">
    <property type="entry name" value="INTEGRASE"/>
    <property type="match status" value="1"/>
</dbReference>
<dbReference type="InterPro" id="IPR047797">
    <property type="entry name" value="ISNCY_transpos"/>
</dbReference>
<dbReference type="EMBL" id="MH829594">
    <property type="protein sequence ID" value="AYM51016.1"/>
    <property type="molecule type" value="Genomic_DNA"/>
</dbReference>
<reference evidence="2" key="1">
    <citation type="submission" date="2018-09" db="EMBL/GenBank/DDBJ databases">
        <title>the complete sequence of IncHI2 blaIMP-4-carrying plasmid from Enterobacter cloacae.</title>
        <authorList>
            <person name="Zhu Y."/>
            <person name="Schwarz S."/>
            <person name="Hua X."/>
            <person name="Liu S."/>
            <person name="Zhang W."/>
        </authorList>
    </citation>
    <scope>NUCLEOTIDE SEQUENCE</scope>
    <source>
        <strain evidence="2">EC62</strain>
        <plasmid evidence="2">pIMP-4-EC62</plasmid>
    </source>
</reference>
<dbReference type="GO" id="GO:0015074">
    <property type="term" value="P:DNA integration"/>
    <property type="evidence" value="ECO:0007669"/>
    <property type="project" value="InterPro"/>
</dbReference>